<evidence type="ECO:0000313" key="7">
    <source>
        <dbReference type="Proteomes" id="UP001597327"/>
    </source>
</evidence>
<reference evidence="7" key="1">
    <citation type="journal article" date="2019" name="Int. J. Syst. Evol. Microbiol.">
        <title>The Global Catalogue of Microorganisms (GCM) 10K type strain sequencing project: providing services to taxonomists for standard genome sequencing and annotation.</title>
        <authorList>
            <consortium name="The Broad Institute Genomics Platform"/>
            <consortium name="The Broad Institute Genome Sequencing Center for Infectious Disease"/>
            <person name="Wu L."/>
            <person name="Ma J."/>
        </authorList>
    </citation>
    <scope>NUCLEOTIDE SEQUENCE [LARGE SCALE GENOMIC DNA]</scope>
    <source>
        <strain evidence="7">JCM 3369</strain>
    </source>
</reference>
<evidence type="ECO:0000313" key="6">
    <source>
        <dbReference type="EMBL" id="MFD1697411.1"/>
    </source>
</evidence>
<dbReference type="NCBIfam" id="NF009005">
    <property type="entry name" value="PRK12350.1"/>
    <property type="match status" value="1"/>
</dbReference>
<dbReference type="Proteomes" id="UP001597327">
    <property type="component" value="Unassembled WGS sequence"/>
</dbReference>
<dbReference type="Gene3D" id="1.10.580.10">
    <property type="entry name" value="Citrate Synthase, domain 1"/>
    <property type="match status" value="1"/>
</dbReference>
<dbReference type="PANTHER" id="PTHR11739:SF23">
    <property type="entry name" value="CITRATE SYNTHASE 2-RELATED"/>
    <property type="match status" value="1"/>
</dbReference>
<evidence type="ECO:0000256" key="4">
    <source>
        <dbReference type="ARBA" id="ARBA00022679"/>
    </source>
</evidence>
<dbReference type="InterPro" id="IPR002020">
    <property type="entry name" value="Citrate_synthase"/>
</dbReference>
<comment type="pathway">
    <text evidence="1">Carbohydrate metabolism; tricarboxylic acid cycle; isocitrate from oxaloacetate: step 1/2.</text>
</comment>
<dbReference type="RefSeq" id="WP_149893403.1">
    <property type="nucleotide sequence ID" value="NZ_JBHUFA010000016.1"/>
</dbReference>
<evidence type="ECO:0000256" key="5">
    <source>
        <dbReference type="RuleBase" id="RU003406"/>
    </source>
</evidence>
<comment type="caution">
    <text evidence="6">The sequence shown here is derived from an EMBL/GenBank/DDBJ whole genome shotgun (WGS) entry which is preliminary data.</text>
</comment>
<proteinExistence type="inferred from homology"/>
<sequence>MSVSTPITSPMSAAVAEGLEGVVVTATTLSDVRGTEGKLILRGRPLEALASAGRFEDAVAHLVADLWPGLTDVGKVLASGRKRAEDVLPVLSAADLGLPVYEMMQLGLAALPVGDELHPLELAGALPVFLANGFRLKSGLGLMAPDPALPVAADLLRMIHGTQAPQSHVDGLDRYLTTVLDHGLNASTFAARVIASTGAAPKAGLLGAMGALSGPLHGGAPGPVLDMLDAAEASGDVAGWIGQELAAGRRLMGFGHRIYRTRDPRADVLKQGLSRLSAETGRLRLAETVERDALAALKRAKPDRVLETNVEFYTAVLLEAIGFDRSLFTPLFAVGRSAGWCAHMAEQQAKGRLIRPQSIYVGP</sequence>
<dbReference type="InterPro" id="IPR016143">
    <property type="entry name" value="Citrate_synth-like_sm_a-sub"/>
</dbReference>
<accession>A0ABW4K1S4</accession>
<dbReference type="PRINTS" id="PR00143">
    <property type="entry name" value="CITRTSNTHASE"/>
</dbReference>
<gene>
    <name evidence="6" type="ORF">ACFSC7_17990</name>
</gene>
<dbReference type="GO" id="GO:0036440">
    <property type="term" value="F:citrate synthase activity"/>
    <property type="evidence" value="ECO:0007669"/>
    <property type="project" value="UniProtKB-EC"/>
</dbReference>
<dbReference type="InterPro" id="IPR016142">
    <property type="entry name" value="Citrate_synth-like_lrg_a-sub"/>
</dbReference>
<dbReference type="SUPFAM" id="SSF48256">
    <property type="entry name" value="Citrate synthase"/>
    <property type="match status" value="1"/>
</dbReference>
<dbReference type="Pfam" id="PF00285">
    <property type="entry name" value="Citrate_synt"/>
    <property type="match status" value="1"/>
</dbReference>
<protein>
    <recommendedName>
        <fullName evidence="3">citrate synthase (unknown stereospecificity)</fullName>
        <ecNumber evidence="3">2.3.3.16</ecNumber>
    </recommendedName>
</protein>
<keyword evidence="4 5" id="KW-0808">Transferase</keyword>
<name>A0ABW4K1S4_9HYPH</name>
<keyword evidence="7" id="KW-1185">Reference proteome</keyword>
<dbReference type="EC" id="2.3.3.16" evidence="3"/>
<evidence type="ECO:0000256" key="3">
    <source>
        <dbReference type="ARBA" id="ARBA00012972"/>
    </source>
</evidence>
<evidence type="ECO:0000256" key="2">
    <source>
        <dbReference type="ARBA" id="ARBA00010566"/>
    </source>
</evidence>
<dbReference type="InterPro" id="IPR019810">
    <property type="entry name" value="Citrate_synthase_AS"/>
</dbReference>
<dbReference type="EMBL" id="JBHUFA010000016">
    <property type="protein sequence ID" value="MFD1697411.1"/>
    <property type="molecule type" value="Genomic_DNA"/>
</dbReference>
<organism evidence="6 7">
    <name type="scientific">Roseibium aestuarii</name>
    <dbReference type="NCBI Taxonomy" id="2600299"/>
    <lineage>
        <taxon>Bacteria</taxon>
        <taxon>Pseudomonadati</taxon>
        <taxon>Pseudomonadota</taxon>
        <taxon>Alphaproteobacteria</taxon>
        <taxon>Hyphomicrobiales</taxon>
        <taxon>Stappiaceae</taxon>
        <taxon>Roseibium</taxon>
    </lineage>
</organism>
<keyword evidence="6" id="KW-0012">Acyltransferase</keyword>
<dbReference type="Gene3D" id="1.10.230.10">
    <property type="entry name" value="Cytochrome P450-Terp, domain 2"/>
    <property type="match status" value="1"/>
</dbReference>
<dbReference type="PROSITE" id="PS00480">
    <property type="entry name" value="CITRATE_SYNTHASE"/>
    <property type="match status" value="1"/>
</dbReference>
<dbReference type="PANTHER" id="PTHR11739">
    <property type="entry name" value="CITRATE SYNTHASE"/>
    <property type="match status" value="1"/>
</dbReference>
<dbReference type="InterPro" id="IPR036969">
    <property type="entry name" value="Citrate_synthase_sf"/>
</dbReference>
<evidence type="ECO:0000256" key="1">
    <source>
        <dbReference type="ARBA" id="ARBA00004751"/>
    </source>
</evidence>
<comment type="similarity">
    <text evidence="2 5">Belongs to the citrate synthase family.</text>
</comment>